<dbReference type="EMBL" id="PKPP01002814">
    <property type="protein sequence ID" value="PWA72964.1"/>
    <property type="molecule type" value="Genomic_DNA"/>
</dbReference>
<dbReference type="GO" id="GO:0003964">
    <property type="term" value="F:RNA-directed DNA polymerase activity"/>
    <property type="evidence" value="ECO:0007669"/>
    <property type="project" value="UniProtKB-KW"/>
</dbReference>
<sequence>MEVLGCKRGVFPFVYLGIKVGAKMARVNNWNPVIEVIKNRLTSWKSKALSIGGRLILIKAVLENLPIYYLSLYKAPRAVIDSIEAIMRRFLWAGSSDERKINWVAWDIITKSKKAGGLGVNKLQDVNDALLLKWALRFKKEDNILWKKVVMGCHGSSRIWTMLPCTSSTSGCWKQIVKLGGKKLWNGSTHNSYFIGVLGDGSTINFWADSWLRDEPLRLIYPHLFRLEKHKWVKVASRLQVVNDTKVLTWDWRSTPCSYDEVNELFHLLEDICSYSWKGGNDKWLWKGDAQGVYSVNKAKQLISKDPQPYLLQMKWKGWVPLKCKIMVWRAIINRLPSRVELIRRGVVLPCDSCVLCNPDSETTLHLFTGCIFTAEVWSRIEYWCRLSPIFAFDVSDLLKMVNIPPKSKYTKYVLRGIIFTTMWELWNERNDRIFKGKSRRAMEVVESIKSTSYFWIRNRSRFKGLKWIVWYKYPLDLM</sequence>
<keyword evidence="2" id="KW-0548">Nucleotidyltransferase</keyword>
<keyword evidence="3" id="KW-1185">Reference proteome</keyword>
<dbReference type="Pfam" id="PF13966">
    <property type="entry name" value="zf-RVT"/>
    <property type="match status" value="1"/>
</dbReference>
<name>A0A2U1NHH6_ARTAN</name>
<dbReference type="OrthoDB" id="1937528at2759"/>
<accession>A0A2U1NHH6</accession>
<gene>
    <name evidence="2" type="ORF">CTI12_AA267250</name>
</gene>
<comment type="caution">
    <text evidence="2">The sequence shown here is derived from an EMBL/GenBank/DDBJ whole genome shotgun (WGS) entry which is preliminary data.</text>
</comment>
<dbReference type="STRING" id="35608.A0A2U1NHH6"/>
<dbReference type="Proteomes" id="UP000245207">
    <property type="component" value="Unassembled WGS sequence"/>
</dbReference>
<keyword evidence="2" id="KW-0808">Transferase</keyword>
<dbReference type="PANTHER" id="PTHR33116">
    <property type="entry name" value="REVERSE TRANSCRIPTASE ZINC-BINDING DOMAIN-CONTAINING PROTEIN-RELATED-RELATED"/>
    <property type="match status" value="1"/>
</dbReference>
<protein>
    <submittedName>
        <fullName evidence="2">Reverse transcriptase domain, Reverse transcriptase zinc-binding domain protein</fullName>
    </submittedName>
</protein>
<evidence type="ECO:0000313" key="3">
    <source>
        <dbReference type="Proteomes" id="UP000245207"/>
    </source>
</evidence>
<evidence type="ECO:0000259" key="1">
    <source>
        <dbReference type="Pfam" id="PF13966"/>
    </source>
</evidence>
<evidence type="ECO:0000313" key="2">
    <source>
        <dbReference type="EMBL" id="PWA72964.1"/>
    </source>
</evidence>
<keyword evidence="2" id="KW-0695">RNA-directed DNA polymerase</keyword>
<dbReference type="InterPro" id="IPR026960">
    <property type="entry name" value="RVT-Znf"/>
</dbReference>
<dbReference type="AlphaFoldDB" id="A0A2U1NHH6"/>
<dbReference type="PANTHER" id="PTHR33116:SF78">
    <property type="entry name" value="OS12G0587133 PROTEIN"/>
    <property type="match status" value="1"/>
</dbReference>
<reference evidence="2 3" key="1">
    <citation type="journal article" date="2018" name="Mol. Plant">
        <title>The genome of Artemisia annua provides insight into the evolution of Asteraceae family and artemisinin biosynthesis.</title>
        <authorList>
            <person name="Shen Q."/>
            <person name="Zhang L."/>
            <person name="Liao Z."/>
            <person name="Wang S."/>
            <person name="Yan T."/>
            <person name="Shi P."/>
            <person name="Liu M."/>
            <person name="Fu X."/>
            <person name="Pan Q."/>
            <person name="Wang Y."/>
            <person name="Lv Z."/>
            <person name="Lu X."/>
            <person name="Zhang F."/>
            <person name="Jiang W."/>
            <person name="Ma Y."/>
            <person name="Chen M."/>
            <person name="Hao X."/>
            <person name="Li L."/>
            <person name="Tang Y."/>
            <person name="Lv G."/>
            <person name="Zhou Y."/>
            <person name="Sun X."/>
            <person name="Brodelius P.E."/>
            <person name="Rose J.K.C."/>
            <person name="Tang K."/>
        </authorList>
    </citation>
    <scope>NUCLEOTIDE SEQUENCE [LARGE SCALE GENOMIC DNA]</scope>
    <source>
        <strain evidence="3">cv. Huhao1</strain>
        <tissue evidence="2">Leaf</tissue>
    </source>
</reference>
<feature type="domain" description="Reverse transcriptase zinc-binding" evidence="1">
    <location>
        <begin position="302"/>
        <end position="378"/>
    </location>
</feature>
<organism evidence="2 3">
    <name type="scientific">Artemisia annua</name>
    <name type="common">Sweet wormwood</name>
    <dbReference type="NCBI Taxonomy" id="35608"/>
    <lineage>
        <taxon>Eukaryota</taxon>
        <taxon>Viridiplantae</taxon>
        <taxon>Streptophyta</taxon>
        <taxon>Embryophyta</taxon>
        <taxon>Tracheophyta</taxon>
        <taxon>Spermatophyta</taxon>
        <taxon>Magnoliopsida</taxon>
        <taxon>eudicotyledons</taxon>
        <taxon>Gunneridae</taxon>
        <taxon>Pentapetalae</taxon>
        <taxon>asterids</taxon>
        <taxon>campanulids</taxon>
        <taxon>Asterales</taxon>
        <taxon>Asteraceae</taxon>
        <taxon>Asteroideae</taxon>
        <taxon>Anthemideae</taxon>
        <taxon>Artemisiinae</taxon>
        <taxon>Artemisia</taxon>
    </lineage>
</organism>
<proteinExistence type="predicted"/>